<evidence type="ECO:0000256" key="1">
    <source>
        <dbReference type="ARBA" id="ARBA00005534"/>
    </source>
</evidence>
<dbReference type="Pfam" id="PF01894">
    <property type="entry name" value="YjbQ"/>
    <property type="match status" value="1"/>
</dbReference>
<organism evidence="2 3">
    <name type="scientific">Desulfofervidus auxilii</name>
    <dbReference type="NCBI Taxonomy" id="1621989"/>
    <lineage>
        <taxon>Bacteria</taxon>
        <taxon>Pseudomonadati</taxon>
        <taxon>Thermodesulfobacteriota</taxon>
        <taxon>Candidatus Desulfofervidia</taxon>
        <taxon>Candidatus Desulfofervidales</taxon>
        <taxon>Candidatus Desulfofervidaceae</taxon>
        <taxon>Candidatus Desulfofervidus</taxon>
    </lineage>
</organism>
<dbReference type="EMBL" id="CP013015">
    <property type="protein sequence ID" value="AMM40497.1"/>
    <property type="molecule type" value="Genomic_DNA"/>
</dbReference>
<name>A0A7U4QJH3_DESA2</name>
<proteinExistence type="inferred from homology"/>
<evidence type="ECO:0000313" key="3">
    <source>
        <dbReference type="Proteomes" id="UP000070560"/>
    </source>
</evidence>
<dbReference type="NCBIfam" id="TIGR00149">
    <property type="entry name" value="TIGR00149_YjbQ"/>
    <property type="match status" value="1"/>
</dbReference>
<sequence>MKIKTERISVTIKADGGMEDITKKVQEKVDSAGVKEGIVTVFIPGSTGSISTVEYEPGLQKDIPRAMERIAPANIDYEHHKTWGDDNGRSHVRATIVGPGLVVPFSKGRLILGTWQQIVAINWDTRTRKREIVIQVMGE</sequence>
<dbReference type="KEGG" id="daw:HS1_000692"/>
<dbReference type="InterPro" id="IPR035917">
    <property type="entry name" value="YjbQ-like_sf"/>
</dbReference>
<dbReference type="Gene3D" id="2.60.120.460">
    <property type="entry name" value="YjbQ-like"/>
    <property type="match status" value="1"/>
</dbReference>
<accession>A0A7U4QJH3</accession>
<evidence type="ECO:0000313" key="2">
    <source>
        <dbReference type="EMBL" id="AMM40497.1"/>
    </source>
</evidence>
<dbReference type="InterPro" id="IPR001602">
    <property type="entry name" value="UPF0047_YjbQ-like"/>
</dbReference>
<comment type="similarity">
    <text evidence="1">Belongs to the UPF0047 family.</text>
</comment>
<protein>
    <recommendedName>
        <fullName evidence="4">YjbQ family protein</fullName>
    </recommendedName>
</protein>
<dbReference type="PIRSF" id="PIRSF004681">
    <property type="entry name" value="UCP004681"/>
    <property type="match status" value="1"/>
</dbReference>
<reference evidence="2 3" key="1">
    <citation type="submission" date="2015-10" db="EMBL/GenBank/DDBJ databases">
        <title>Candidatus Desulfofervidus auxilii, a hydrogenotrophic sulfate-reducing bacterium involved in the thermophilic anaerobic oxidation of methane.</title>
        <authorList>
            <person name="Krukenberg V."/>
            <person name="Richter M."/>
            <person name="Wegener G."/>
        </authorList>
    </citation>
    <scope>NUCLEOTIDE SEQUENCE [LARGE SCALE GENOMIC DNA]</scope>
    <source>
        <strain evidence="2 3">HS1</strain>
    </source>
</reference>
<gene>
    <name evidence="2" type="ORF">HS1_000692</name>
</gene>
<dbReference type="OrthoDB" id="9801725at2"/>
<dbReference type="PANTHER" id="PTHR30615">
    <property type="entry name" value="UNCHARACTERIZED PROTEIN YJBQ-RELATED"/>
    <property type="match status" value="1"/>
</dbReference>
<keyword evidence="3" id="KW-1185">Reference proteome</keyword>
<dbReference type="SUPFAM" id="SSF111038">
    <property type="entry name" value="YjbQ-like"/>
    <property type="match status" value="1"/>
</dbReference>
<evidence type="ECO:0008006" key="4">
    <source>
        <dbReference type="Google" id="ProtNLM"/>
    </source>
</evidence>
<dbReference type="PANTHER" id="PTHR30615:SF8">
    <property type="entry name" value="UPF0047 PROTEIN C4A8.02C"/>
    <property type="match status" value="1"/>
</dbReference>
<dbReference type="AlphaFoldDB" id="A0A7U4QJH3"/>
<dbReference type="Proteomes" id="UP000070560">
    <property type="component" value="Chromosome"/>
</dbReference>
<dbReference type="RefSeq" id="WP_066060966.1">
    <property type="nucleotide sequence ID" value="NZ_CP013015.1"/>
</dbReference>